<dbReference type="InterPro" id="IPR029753">
    <property type="entry name" value="D-isomer_DH_CS"/>
</dbReference>
<accession>A0ABQ2N2A9</accession>
<dbReference type="Proteomes" id="UP000638043">
    <property type="component" value="Unassembled WGS sequence"/>
</dbReference>
<dbReference type="InterPro" id="IPR050857">
    <property type="entry name" value="D-2-hydroxyacid_DH"/>
</dbReference>
<dbReference type="InterPro" id="IPR006140">
    <property type="entry name" value="D-isomer_DH_NAD-bd"/>
</dbReference>
<dbReference type="PANTHER" id="PTHR42789:SF1">
    <property type="entry name" value="D-ISOMER SPECIFIC 2-HYDROXYACID DEHYDROGENASE FAMILY PROTEIN (AFU_ORTHOLOGUE AFUA_6G10090)"/>
    <property type="match status" value="1"/>
</dbReference>
<dbReference type="PROSITE" id="PS00670">
    <property type="entry name" value="D_2_HYDROXYACID_DH_2"/>
    <property type="match status" value="1"/>
</dbReference>
<dbReference type="Pfam" id="PF00389">
    <property type="entry name" value="2-Hacid_dh"/>
    <property type="match status" value="1"/>
</dbReference>
<evidence type="ECO:0000256" key="3">
    <source>
        <dbReference type="ARBA" id="ARBA00023027"/>
    </source>
</evidence>
<dbReference type="SUPFAM" id="SSF52283">
    <property type="entry name" value="Formate/glycerate dehydrogenase catalytic domain-like"/>
    <property type="match status" value="1"/>
</dbReference>
<gene>
    <name evidence="7" type="ORF">GCM10010910_17870</name>
</gene>
<keyword evidence="2 4" id="KW-0560">Oxidoreductase</keyword>
<comment type="caution">
    <text evidence="7">The sequence shown here is derived from an EMBL/GenBank/DDBJ whole genome shotgun (WGS) entry which is preliminary data.</text>
</comment>
<evidence type="ECO:0000256" key="2">
    <source>
        <dbReference type="ARBA" id="ARBA00023002"/>
    </source>
</evidence>
<sequence length="331" mass="34904">MPRVIIAMRDEALAAQLFDDDARNRLAGVAEVVPGVMTDASDPRWDADLAECEVLLTGWGGPALDDAFLARAPKLTAVAHAAGTVKRIVTDASWARGVRVSSAADANGIPVAEYALAMILLAGKRVFDAQDFLRRERSLLWAPTGSFGNHRSTIGLVGASRIGRRVLELLRPFDHEVLLADPTLAPGEAAALGAALVPLDELLSRSRVVSLHAPLLDSTVGMIGSAQLALLPDGATLINTARGAIVDTEALVDELERGRIRAVLDVTDPEPLPSDHRLYDAPGVILTPHVAGALGNELARLGSHAVDEIVRLARGERFATEVAAHAVNGIA</sequence>
<dbReference type="SUPFAM" id="SSF51735">
    <property type="entry name" value="NAD(P)-binding Rossmann-fold domains"/>
    <property type="match status" value="1"/>
</dbReference>
<keyword evidence="8" id="KW-1185">Reference proteome</keyword>
<reference evidence="8" key="1">
    <citation type="journal article" date="2019" name="Int. J. Syst. Evol. Microbiol.">
        <title>The Global Catalogue of Microorganisms (GCM) 10K type strain sequencing project: providing services to taxonomists for standard genome sequencing and annotation.</title>
        <authorList>
            <consortium name="The Broad Institute Genomics Platform"/>
            <consortium name="The Broad Institute Genome Sequencing Center for Infectious Disease"/>
            <person name="Wu L."/>
            <person name="Ma J."/>
        </authorList>
    </citation>
    <scope>NUCLEOTIDE SEQUENCE [LARGE SCALE GENOMIC DNA]</scope>
    <source>
        <strain evidence="8">CGMCC 4.7181</strain>
    </source>
</reference>
<dbReference type="RefSeq" id="WP_188701076.1">
    <property type="nucleotide sequence ID" value="NZ_BMMQ01000005.1"/>
</dbReference>
<keyword evidence="3" id="KW-0520">NAD</keyword>
<feature type="domain" description="D-isomer specific 2-hydroxyacid dehydrogenase catalytic" evidence="5">
    <location>
        <begin position="47"/>
        <end position="322"/>
    </location>
</feature>
<evidence type="ECO:0000313" key="7">
    <source>
        <dbReference type="EMBL" id="GGO64016.1"/>
    </source>
</evidence>
<dbReference type="InterPro" id="IPR036291">
    <property type="entry name" value="NAD(P)-bd_dom_sf"/>
</dbReference>
<protein>
    <submittedName>
        <fullName evidence="7">2-hydroxyacid dehydrogenase</fullName>
    </submittedName>
</protein>
<feature type="domain" description="D-isomer specific 2-hydroxyacid dehydrogenase NAD-binding" evidence="6">
    <location>
        <begin position="116"/>
        <end position="291"/>
    </location>
</feature>
<dbReference type="Pfam" id="PF02826">
    <property type="entry name" value="2-Hacid_dh_C"/>
    <property type="match status" value="1"/>
</dbReference>
<evidence type="ECO:0000313" key="8">
    <source>
        <dbReference type="Proteomes" id="UP000638043"/>
    </source>
</evidence>
<name>A0ABQ2N2A9_9MICO</name>
<dbReference type="CDD" id="cd12167">
    <property type="entry name" value="2-Hacid_dh_8"/>
    <property type="match status" value="1"/>
</dbReference>
<evidence type="ECO:0000259" key="6">
    <source>
        <dbReference type="Pfam" id="PF02826"/>
    </source>
</evidence>
<dbReference type="Gene3D" id="3.40.50.720">
    <property type="entry name" value="NAD(P)-binding Rossmann-like Domain"/>
    <property type="match status" value="2"/>
</dbReference>
<comment type="similarity">
    <text evidence="1 4">Belongs to the D-isomer specific 2-hydroxyacid dehydrogenase family.</text>
</comment>
<proteinExistence type="inferred from homology"/>
<evidence type="ECO:0000256" key="4">
    <source>
        <dbReference type="RuleBase" id="RU003719"/>
    </source>
</evidence>
<organism evidence="7 8">
    <name type="scientific">Microbacterium nanhaiense</name>
    <dbReference type="NCBI Taxonomy" id="1301026"/>
    <lineage>
        <taxon>Bacteria</taxon>
        <taxon>Bacillati</taxon>
        <taxon>Actinomycetota</taxon>
        <taxon>Actinomycetes</taxon>
        <taxon>Micrococcales</taxon>
        <taxon>Microbacteriaceae</taxon>
        <taxon>Microbacterium</taxon>
    </lineage>
</organism>
<evidence type="ECO:0000259" key="5">
    <source>
        <dbReference type="Pfam" id="PF00389"/>
    </source>
</evidence>
<dbReference type="PANTHER" id="PTHR42789">
    <property type="entry name" value="D-ISOMER SPECIFIC 2-HYDROXYACID DEHYDROGENASE FAMILY PROTEIN (AFU_ORTHOLOGUE AFUA_6G10090)"/>
    <property type="match status" value="1"/>
</dbReference>
<evidence type="ECO:0000256" key="1">
    <source>
        <dbReference type="ARBA" id="ARBA00005854"/>
    </source>
</evidence>
<dbReference type="InterPro" id="IPR006139">
    <property type="entry name" value="D-isomer_2_OHA_DH_cat_dom"/>
</dbReference>
<dbReference type="EMBL" id="BMMQ01000005">
    <property type="protein sequence ID" value="GGO64016.1"/>
    <property type="molecule type" value="Genomic_DNA"/>
</dbReference>